<evidence type="ECO:0000256" key="4">
    <source>
        <dbReference type="ARBA" id="ARBA00022989"/>
    </source>
</evidence>
<keyword evidence="8" id="KW-1185">Reference proteome</keyword>
<protein>
    <submittedName>
        <fullName evidence="7">Rod shape determining protein RodA</fullName>
    </submittedName>
</protein>
<comment type="caution">
    <text evidence="7">The sequence shown here is derived from an EMBL/GenBank/DDBJ whole genome shotgun (WGS) entry which is preliminary data.</text>
</comment>
<feature type="transmembrane region" description="Helical" evidence="6">
    <location>
        <begin position="354"/>
        <end position="374"/>
    </location>
</feature>
<feature type="transmembrane region" description="Helical" evidence="6">
    <location>
        <begin position="73"/>
        <end position="96"/>
    </location>
</feature>
<dbReference type="PANTHER" id="PTHR30474">
    <property type="entry name" value="CELL CYCLE PROTEIN"/>
    <property type="match status" value="1"/>
</dbReference>
<feature type="transmembrane region" description="Helical" evidence="6">
    <location>
        <begin position="317"/>
        <end position="334"/>
    </location>
</feature>
<dbReference type="InterPro" id="IPR001182">
    <property type="entry name" value="FtsW/RodA"/>
</dbReference>
<dbReference type="GO" id="GO:0015648">
    <property type="term" value="F:lipid-linked peptidoglycan transporter activity"/>
    <property type="evidence" value="ECO:0007669"/>
    <property type="project" value="TreeGrafter"/>
</dbReference>
<gene>
    <name evidence="7" type="ORF">HNR44_000315</name>
</gene>
<reference evidence="7 8" key="1">
    <citation type="submission" date="2020-08" db="EMBL/GenBank/DDBJ databases">
        <title>Genomic Encyclopedia of Type Strains, Phase IV (KMG-IV): sequencing the most valuable type-strain genomes for metagenomic binning, comparative biology and taxonomic classification.</title>
        <authorList>
            <person name="Goeker M."/>
        </authorList>
    </citation>
    <scope>NUCLEOTIDE SEQUENCE [LARGE SCALE GENOMIC DNA]</scope>
    <source>
        <strain evidence="7 8">DSM 21769</strain>
    </source>
</reference>
<dbReference type="RefSeq" id="WP_184402369.1">
    <property type="nucleotide sequence ID" value="NZ_JACHHJ010000001.1"/>
</dbReference>
<keyword evidence="5 6" id="KW-0472">Membrane</keyword>
<accession>A0A841PMB2</accession>
<dbReference type="Proteomes" id="UP000568839">
    <property type="component" value="Unassembled WGS sequence"/>
</dbReference>
<feature type="transmembrane region" description="Helical" evidence="6">
    <location>
        <begin position="43"/>
        <end position="61"/>
    </location>
</feature>
<keyword evidence="2 6" id="KW-0812">Transmembrane</keyword>
<evidence type="ECO:0000313" key="7">
    <source>
        <dbReference type="EMBL" id="MBB6448366.1"/>
    </source>
</evidence>
<feature type="transmembrane region" description="Helical" evidence="6">
    <location>
        <begin position="170"/>
        <end position="189"/>
    </location>
</feature>
<keyword evidence="4 6" id="KW-1133">Transmembrane helix</keyword>
<evidence type="ECO:0000256" key="2">
    <source>
        <dbReference type="ARBA" id="ARBA00022692"/>
    </source>
</evidence>
<evidence type="ECO:0000256" key="3">
    <source>
        <dbReference type="ARBA" id="ARBA00022960"/>
    </source>
</evidence>
<dbReference type="GO" id="GO:0032153">
    <property type="term" value="C:cell division site"/>
    <property type="evidence" value="ECO:0007669"/>
    <property type="project" value="TreeGrafter"/>
</dbReference>
<feature type="transmembrane region" description="Helical" evidence="6">
    <location>
        <begin position="278"/>
        <end position="305"/>
    </location>
</feature>
<comment type="subcellular location">
    <subcellularLocation>
        <location evidence="1">Membrane</location>
        <topology evidence="1">Multi-pass membrane protein</topology>
    </subcellularLocation>
</comment>
<dbReference type="AlphaFoldDB" id="A0A841PMB2"/>
<dbReference type="Pfam" id="PF01098">
    <property type="entry name" value="FTSW_RODA_SPOVE"/>
    <property type="match status" value="1"/>
</dbReference>
<evidence type="ECO:0000256" key="6">
    <source>
        <dbReference type="SAM" id="Phobius"/>
    </source>
</evidence>
<proteinExistence type="predicted"/>
<organism evidence="7 8">
    <name type="scientific">Geomicrobium halophilum</name>
    <dbReference type="NCBI Taxonomy" id="549000"/>
    <lineage>
        <taxon>Bacteria</taxon>
        <taxon>Bacillati</taxon>
        <taxon>Bacillota</taxon>
        <taxon>Bacilli</taxon>
        <taxon>Bacillales</taxon>
        <taxon>Geomicrobium</taxon>
    </lineage>
</organism>
<dbReference type="EMBL" id="JACHHJ010000001">
    <property type="protein sequence ID" value="MBB6448366.1"/>
    <property type="molecule type" value="Genomic_DNA"/>
</dbReference>
<feature type="transmembrane region" description="Helical" evidence="6">
    <location>
        <begin position="145"/>
        <end position="164"/>
    </location>
</feature>
<feature type="transmembrane region" description="Helical" evidence="6">
    <location>
        <begin position="12"/>
        <end position="31"/>
    </location>
</feature>
<dbReference type="PANTHER" id="PTHR30474:SF1">
    <property type="entry name" value="PEPTIDOGLYCAN GLYCOSYLTRANSFERASE MRDB"/>
    <property type="match status" value="1"/>
</dbReference>
<evidence type="ECO:0000313" key="8">
    <source>
        <dbReference type="Proteomes" id="UP000568839"/>
    </source>
</evidence>
<feature type="transmembrane region" description="Helical" evidence="6">
    <location>
        <begin position="196"/>
        <end position="213"/>
    </location>
</feature>
<name>A0A841PMB2_9BACL</name>
<dbReference type="GO" id="GO:0051301">
    <property type="term" value="P:cell division"/>
    <property type="evidence" value="ECO:0007669"/>
    <property type="project" value="InterPro"/>
</dbReference>
<dbReference type="PROSITE" id="PS51257">
    <property type="entry name" value="PROKAR_LIPOPROTEIN"/>
    <property type="match status" value="1"/>
</dbReference>
<evidence type="ECO:0000256" key="1">
    <source>
        <dbReference type="ARBA" id="ARBA00004141"/>
    </source>
</evidence>
<sequence length="386" mass="43517">MKPYNNEKQYDINMMFVLFIFAVVSCFYVYLAQQQPQYDSNFVIMQIAFYMLSFMVAIVVLHFDFEYYLDLHWLFYGLGLFMLVSLALSPESIAPTINNAQRWFDIGPVNLQPSEFMKVFIIITLSAVIYQHNNMFPPKEIKSDLWLLAKMGAIIIPPILLLQAQPDMGMVMMMMAIAVGLTLVSGISYKLLMPLYGIPAIILGVFIVAYFRFPDVVQTYIFDHLPAYQVDRFHGWLQPLENPDEGFQVAQAMTAIGSGGMSGGSDHSVYFPEAHTDFIFAVIGMETGFIGTALVITLYFILFYLTMMTAIRCHHSFGTYLCAGVIALFTFQVFQNIGMNIGLLPVTGFTLPLMSYGGSSLLSSMLALGIVLGVHYHSKSYFFEEV</sequence>
<dbReference type="GO" id="GO:0005886">
    <property type="term" value="C:plasma membrane"/>
    <property type="evidence" value="ECO:0007669"/>
    <property type="project" value="TreeGrafter"/>
</dbReference>
<evidence type="ECO:0000256" key="5">
    <source>
        <dbReference type="ARBA" id="ARBA00023136"/>
    </source>
</evidence>
<keyword evidence="3" id="KW-0133">Cell shape</keyword>
<dbReference type="GO" id="GO:0008360">
    <property type="term" value="P:regulation of cell shape"/>
    <property type="evidence" value="ECO:0007669"/>
    <property type="project" value="UniProtKB-KW"/>
</dbReference>